<feature type="domain" description="Beta-lactamase-related" evidence="7">
    <location>
        <begin position="37"/>
        <end position="382"/>
    </location>
</feature>
<organism evidence="8 9">
    <name type="scientific">Symplocastrum torsivum CPER-KK1</name>
    <dbReference type="NCBI Taxonomy" id="450513"/>
    <lineage>
        <taxon>Bacteria</taxon>
        <taxon>Bacillati</taxon>
        <taxon>Cyanobacteriota</taxon>
        <taxon>Cyanophyceae</taxon>
        <taxon>Oscillatoriophycideae</taxon>
        <taxon>Oscillatoriales</taxon>
        <taxon>Microcoleaceae</taxon>
        <taxon>Symplocastrum</taxon>
    </lineage>
</organism>
<feature type="signal peptide" evidence="6">
    <location>
        <begin position="1"/>
        <end position="25"/>
    </location>
</feature>
<dbReference type="InterPro" id="IPR012338">
    <property type="entry name" value="Beta-lactam/transpept-like"/>
</dbReference>
<keyword evidence="4 5" id="KW-0046">Antibiotic resistance</keyword>
<comment type="similarity">
    <text evidence="2 5">Belongs to the class-C beta-lactamase family.</text>
</comment>
<dbReference type="NCBIfam" id="NF033085">
    <property type="entry name" value="bla_class_C"/>
    <property type="match status" value="1"/>
</dbReference>
<dbReference type="PANTHER" id="PTHR46825">
    <property type="entry name" value="D-ALANYL-D-ALANINE-CARBOXYPEPTIDASE/ENDOPEPTIDASE AMPH"/>
    <property type="match status" value="1"/>
</dbReference>
<gene>
    <name evidence="8" type="ORF">KME25_34400</name>
</gene>
<dbReference type="InterPro" id="IPR058136">
    <property type="entry name" value="AmpC"/>
</dbReference>
<evidence type="ECO:0000259" key="7">
    <source>
        <dbReference type="Pfam" id="PF00144"/>
    </source>
</evidence>
<evidence type="ECO:0000313" key="8">
    <source>
        <dbReference type="EMBL" id="MBW4549454.1"/>
    </source>
</evidence>
<dbReference type="GO" id="GO:0017001">
    <property type="term" value="P:antibiotic catabolic process"/>
    <property type="evidence" value="ECO:0007669"/>
    <property type="project" value="InterPro"/>
</dbReference>
<evidence type="ECO:0000256" key="1">
    <source>
        <dbReference type="ARBA" id="ARBA00001526"/>
    </source>
</evidence>
<dbReference type="InterPro" id="IPR001466">
    <property type="entry name" value="Beta-lactam-related"/>
</dbReference>
<evidence type="ECO:0000256" key="2">
    <source>
        <dbReference type="ARBA" id="ARBA00007840"/>
    </source>
</evidence>
<name>A0A951PU54_9CYAN</name>
<keyword evidence="3 5" id="KW-0378">Hydrolase</keyword>
<dbReference type="InterPro" id="IPR001586">
    <property type="entry name" value="Beta-lactam_class-C_AS"/>
</dbReference>
<evidence type="ECO:0000313" key="9">
    <source>
        <dbReference type="Proteomes" id="UP000753908"/>
    </source>
</evidence>
<dbReference type="Pfam" id="PF00144">
    <property type="entry name" value="Beta-lactamase"/>
    <property type="match status" value="1"/>
</dbReference>
<dbReference type="Proteomes" id="UP000753908">
    <property type="component" value="Unassembled WGS sequence"/>
</dbReference>
<dbReference type="InterPro" id="IPR050491">
    <property type="entry name" value="AmpC-like"/>
</dbReference>
<evidence type="ECO:0000256" key="3">
    <source>
        <dbReference type="ARBA" id="ARBA00022801"/>
    </source>
</evidence>
<protein>
    <recommendedName>
        <fullName evidence="5">Beta-lactamase</fullName>
        <ecNumber evidence="5">3.5.2.6</ecNumber>
    </recommendedName>
</protein>
<proteinExistence type="inferred from homology"/>
<dbReference type="GO" id="GO:0030288">
    <property type="term" value="C:outer membrane-bounded periplasmic space"/>
    <property type="evidence" value="ECO:0007669"/>
    <property type="project" value="InterPro"/>
</dbReference>
<dbReference type="EMBL" id="JAHHIF010000100">
    <property type="protein sequence ID" value="MBW4549454.1"/>
    <property type="molecule type" value="Genomic_DNA"/>
</dbReference>
<dbReference type="GO" id="GO:0008800">
    <property type="term" value="F:beta-lactamase activity"/>
    <property type="evidence" value="ECO:0007669"/>
    <property type="project" value="UniProtKB-UniRule"/>
</dbReference>
<dbReference type="EC" id="3.5.2.6" evidence="5"/>
<evidence type="ECO:0000256" key="4">
    <source>
        <dbReference type="ARBA" id="ARBA00023251"/>
    </source>
</evidence>
<dbReference type="Gene3D" id="3.40.710.10">
    <property type="entry name" value="DD-peptidase/beta-lactamase superfamily"/>
    <property type="match status" value="1"/>
</dbReference>
<dbReference type="PANTHER" id="PTHR46825:SF8">
    <property type="entry name" value="BETA-LACTAMASE-RELATED"/>
    <property type="match status" value="1"/>
</dbReference>
<dbReference type="AlphaFoldDB" id="A0A951PU54"/>
<reference evidence="8" key="2">
    <citation type="journal article" date="2022" name="Microbiol. Resour. Announc.">
        <title>Metagenome Sequencing to Explore Phylogenomics of Terrestrial Cyanobacteria.</title>
        <authorList>
            <person name="Ward R.D."/>
            <person name="Stajich J.E."/>
            <person name="Johansen J.R."/>
            <person name="Huntemann M."/>
            <person name="Clum A."/>
            <person name="Foster B."/>
            <person name="Foster B."/>
            <person name="Roux S."/>
            <person name="Palaniappan K."/>
            <person name="Varghese N."/>
            <person name="Mukherjee S."/>
            <person name="Reddy T.B.K."/>
            <person name="Daum C."/>
            <person name="Copeland A."/>
            <person name="Chen I.A."/>
            <person name="Ivanova N.N."/>
            <person name="Kyrpides N.C."/>
            <person name="Shapiro N."/>
            <person name="Eloe-Fadrosh E.A."/>
            <person name="Pietrasiak N."/>
        </authorList>
    </citation>
    <scope>NUCLEOTIDE SEQUENCE</scope>
    <source>
        <strain evidence="8">CPER-KK1</strain>
    </source>
</reference>
<comment type="caution">
    <text evidence="8">The sequence shown here is derived from an EMBL/GenBank/DDBJ whole genome shotgun (WGS) entry which is preliminary data.</text>
</comment>
<comment type="catalytic activity">
    <reaction evidence="1 5">
        <text>a beta-lactam + H2O = a substituted beta-amino acid</text>
        <dbReference type="Rhea" id="RHEA:20401"/>
        <dbReference type="ChEBI" id="CHEBI:15377"/>
        <dbReference type="ChEBI" id="CHEBI:35627"/>
        <dbReference type="ChEBI" id="CHEBI:140347"/>
        <dbReference type="EC" id="3.5.2.6"/>
    </reaction>
</comment>
<evidence type="ECO:0000256" key="6">
    <source>
        <dbReference type="SAM" id="SignalP"/>
    </source>
</evidence>
<reference evidence="8" key="1">
    <citation type="submission" date="2021-05" db="EMBL/GenBank/DDBJ databases">
        <authorList>
            <person name="Pietrasiak N."/>
            <person name="Ward R."/>
            <person name="Stajich J.E."/>
            <person name="Kurbessoian T."/>
        </authorList>
    </citation>
    <scope>NUCLEOTIDE SEQUENCE</scope>
    <source>
        <strain evidence="8">CPER-KK1</strain>
    </source>
</reference>
<sequence>MNSRALSFLTAMLVSLCVAVNVSYAVDDDCNNIKSAVDEVIQPVMLQYGIPGMAVGIVTRGGHYVFDYGVVSKETRKPVIGDTLFEIGSISKTFTATLASYAQANGALSLSDTASKYLSSLQGSYFDKVSLLNLGTHTSGGLPLQVPDEITNNDQLMEYFRNWKPTYAPGTYRTYSNLSIGMLGMIAAKSLNEDFVALMQGKLFPALGMNRTYLDVPSFERKNYAQGYTKNDEPIRMVPGVLASETYGIRTTADDLVHFVEANLGMFSLNEKLQRALVATHTGYFRIGEMTQDLIWEQYSYPVALKDLLAGNSAKISYEANPVIEIAPPSPPRENVVINKTGSTNGFAAYVAFIPEKALGIVLLANKNYPIDARVMVAHQILNRLDTDNVSRGTINLNRYLN</sequence>
<dbReference type="PROSITE" id="PS00336">
    <property type="entry name" value="BETA_LACTAMASE_C"/>
    <property type="match status" value="1"/>
</dbReference>
<accession>A0A951PU54</accession>
<dbReference type="GO" id="GO:0046677">
    <property type="term" value="P:response to antibiotic"/>
    <property type="evidence" value="ECO:0007669"/>
    <property type="project" value="UniProtKB-UniRule"/>
</dbReference>
<dbReference type="SUPFAM" id="SSF56601">
    <property type="entry name" value="beta-lactamase/transpeptidase-like"/>
    <property type="match status" value="1"/>
</dbReference>
<feature type="chain" id="PRO_5036922761" description="Beta-lactamase" evidence="6">
    <location>
        <begin position="26"/>
        <end position="402"/>
    </location>
</feature>
<keyword evidence="6" id="KW-0732">Signal</keyword>
<evidence type="ECO:0000256" key="5">
    <source>
        <dbReference type="RuleBase" id="RU361140"/>
    </source>
</evidence>